<evidence type="ECO:0000313" key="1">
    <source>
        <dbReference type="EMBL" id="MPC44110.1"/>
    </source>
</evidence>
<keyword evidence="2" id="KW-1185">Reference proteome</keyword>
<reference evidence="1 2" key="1">
    <citation type="submission" date="2019-05" db="EMBL/GenBank/DDBJ databases">
        <title>Another draft genome of Portunus trituberculatus and its Hox gene families provides insights of decapod evolution.</title>
        <authorList>
            <person name="Jeong J.-H."/>
            <person name="Song I."/>
            <person name="Kim S."/>
            <person name="Choi T."/>
            <person name="Kim D."/>
            <person name="Ryu S."/>
            <person name="Kim W."/>
        </authorList>
    </citation>
    <scope>NUCLEOTIDE SEQUENCE [LARGE SCALE GENOMIC DNA]</scope>
    <source>
        <tissue evidence="1">Muscle</tissue>
    </source>
</reference>
<sequence>MDGERPNSVYSLENPPTILSHLQTVGGEGRCIYEWSYYQRSSRAPLIVHCGIWCHTIERKEEKEGSLVQVTRLTYTPSLDDMRQGERGMVLFFLSSDAEQITTGSEGGTRPIKSREDIWEDDVPAPGGSDVLECGQADERIDEGDTASAVPVCGRVQPRRVGSTIHVLLADGEKREPNVGGTRKTVLPPVWTQDVDKDGARTPNNTTGTWENFGALTSKTEGRCGLGGGDQTRRGREQRRTGRDVACSVCGL</sequence>
<gene>
    <name evidence="1" type="ORF">E2C01_037774</name>
</gene>
<dbReference type="EMBL" id="VSRR010006130">
    <property type="protein sequence ID" value="MPC44110.1"/>
    <property type="molecule type" value="Genomic_DNA"/>
</dbReference>
<evidence type="ECO:0000313" key="2">
    <source>
        <dbReference type="Proteomes" id="UP000324222"/>
    </source>
</evidence>
<comment type="caution">
    <text evidence="1">The sequence shown here is derived from an EMBL/GenBank/DDBJ whole genome shotgun (WGS) entry which is preliminary data.</text>
</comment>
<dbReference type="Proteomes" id="UP000324222">
    <property type="component" value="Unassembled WGS sequence"/>
</dbReference>
<accession>A0A5B7F902</accession>
<dbReference type="AlphaFoldDB" id="A0A5B7F902"/>
<organism evidence="1 2">
    <name type="scientific">Portunus trituberculatus</name>
    <name type="common">Swimming crab</name>
    <name type="synonym">Neptunus trituberculatus</name>
    <dbReference type="NCBI Taxonomy" id="210409"/>
    <lineage>
        <taxon>Eukaryota</taxon>
        <taxon>Metazoa</taxon>
        <taxon>Ecdysozoa</taxon>
        <taxon>Arthropoda</taxon>
        <taxon>Crustacea</taxon>
        <taxon>Multicrustacea</taxon>
        <taxon>Malacostraca</taxon>
        <taxon>Eumalacostraca</taxon>
        <taxon>Eucarida</taxon>
        <taxon>Decapoda</taxon>
        <taxon>Pleocyemata</taxon>
        <taxon>Brachyura</taxon>
        <taxon>Eubrachyura</taxon>
        <taxon>Portunoidea</taxon>
        <taxon>Portunidae</taxon>
        <taxon>Portuninae</taxon>
        <taxon>Portunus</taxon>
    </lineage>
</organism>
<name>A0A5B7F902_PORTR</name>
<proteinExistence type="predicted"/>
<protein>
    <submittedName>
        <fullName evidence="1">Uncharacterized protein</fullName>
    </submittedName>
</protein>